<dbReference type="EMBL" id="CP162599">
    <property type="protein sequence ID" value="XDK31370.1"/>
    <property type="molecule type" value="Genomic_DNA"/>
</dbReference>
<dbReference type="AlphaFoldDB" id="A0AB39HM98"/>
<evidence type="ECO:0000256" key="1">
    <source>
        <dbReference type="ARBA" id="ARBA00006964"/>
    </source>
</evidence>
<proteinExistence type="inferred from homology"/>
<dbReference type="InterPro" id="IPR036069">
    <property type="entry name" value="DUF34/NIF3_sf"/>
</dbReference>
<dbReference type="InterPro" id="IPR002678">
    <property type="entry name" value="DUF34/NIF3"/>
</dbReference>
<dbReference type="NCBIfam" id="TIGR00486">
    <property type="entry name" value="YbgI_SA1388"/>
    <property type="match status" value="1"/>
</dbReference>
<evidence type="ECO:0000256" key="5">
    <source>
        <dbReference type="PIRSR" id="PIRSR602678-1"/>
    </source>
</evidence>
<reference evidence="6" key="1">
    <citation type="submission" date="2024-07" db="EMBL/GenBank/DDBJ databases">
        <title>Halotolerant mesophilic bacterium Ornithinibacillus sp. 4-3, sp. nov., isolated from soil.</title>
        <authorList>
            <person name="Sidarenka A.V."/>
            <person name="Guliayeva D.E."/>
            <person name="Leanovich S.I."/>
            <person name="Hileuskaya K.S."/>
            <person name="Akhremchuk A.E."/>
            <person name="Sikolenko M.A."/>
            <person name="Valentovich L.N."/>
        </authorList>
    </citation>
    <scope>NUCLEOTIDE SEQUENCE</scope>
    <source>
        <strain evidence="6">4-3</strain>
    </source>
</reference>
<dbReference type="Gene3D" id="3.40.1390.30">
    <property type="entry name" value="NIF3 (NGG1p interacting factor 3)-like"/>
    <property type="match status" value="1"/>
</dbReference>
<dbReference type="SUPFAM" id="SSF102705">
    <property type="entry name" value="NIF3 (NGG1p interacting factor 3)-like"/>
    <property type="match status" value="1"/>
</dbReference>
<dbReference type="PANTHER" id="PTHR13799">
    <property type="entry name" value="NGG1 INTERACTING FACTOR 3"/>
    <property type="match status" value="1"/>
</dbReference>
<accession>A0AB39HM98</accession>
<dbReference type="Gene3D" id="3.30.70.120">
    <property type="match status" value="1"/>
</dbReference>
<dbReference type="GO" id="GO:0005737">
    <property type="term" value="C:cytoplasm"/>
    <property type="evidence" value="ECO:0007669"/>
    <property type="project" value="TreeGrafter"/>
</dbReference>
<dbReference type="GO" id="GO:0046872">
    <property type="term" value="F:metal ion binding"/>
    <property type="evidence" value="ECO:0007669"/>
    <property type="project" value="UniProtKB-UniRule"/>
</dbReference>
<evidence type="ECO:0000256" key="4">
    <source>
        <dbReference type="PIRNR" id="PIRNR037489"/>
    </source>
</evidence>
<evidence type="ECO:0000256" key="2">
    <source>
        <dbReference type="ARBA" id="ARBA00022112"/>
    </source>
</evidence>
<dbReference type="RefSeq" id="WP_368652097.1">
    <property type="nucleotide sequence ID" value="NZ_CP162599.1"/>
</dbReference>
<dbReference type="FunFam" id="3.30.70.120:FF:000006">
    <property type="entry name" value="GTP cyclohydrolase 1 type 2 homolog"/>
    <property type="match status" value="1"/>
</dbReference>
<dbReference type="PANTHER" id="PTHR13799:SF14">
    <property type="entry name" value="GTP CYCLOHYDROLASE 1 TYPE 2 HOMOLOG"/>
    <property type="match status" value="1"/>
</dbReference>
<sequence>MGKWTNKKVFDLMEKWAPLNLAYDWDNVGLQVGSANKEVKKVMITLDVLESVVDEAITEKVDLIIAHHPMLFKALKKIDTNTPKGRVLEKLIKHDITVYAAHTNLDIAADGVNDMLLDQLKLTKTANLQDTDEKKLYKLAVFIPEDYVDEVSEALAQAGAGHIGNYSNCTFQTEGTGTFKPLEGTKPFIGEQNQIERVEEMKVEVIVSEEKIQQVIHVLLEAHPYEEVAYDVYLLANKDETPLGIGRVGSLNQAVTFQEFIQQVKENLGLANVRVTGNLDKKVKKVAILGGSGEKYIHQALRMGADVYVTGDMTFHMAQDAMELGLCVIDAGHYIEQIMKEVVQEKLAEQLADSAIEVIISKENTNPFHYM</sequence>
<dbReference type="InterPro" id="IPR015867">
    <property type="entry name" value="N-reg_PII/ATP_PRibTrfase_C"/>
</dbReference>
<evidence type="ECO:0000256" key="3">
    <source>
        <dbReference type="ARBA" id="ARBA00022723"/>
    </source>
</evidence>
<dbReference type="PIRSF" id="PIRSF037489">
    <property type="entry name" value="UCP037489_NIF3_YqfO"/>
    <property type="match status" value="1"/>
</dbReference>
<dbReference type="Pfam" id="PF01784">
    <property type="entry name" value="DUF34_NIF3"/>
    <property type="match status" value="1"/>
</dbReference>
<feature type="binding site" evidence="5">
    <location>
        <position position="67"/>
    </location>
    <ligand>
        <name>a divalent metal cation</name>
        <dbReference type="ChEBI" id="CHEBI:60240"/>
        <label>1</label>
    </ligand>
</feature>
<feature type="binding site" evidence="5">
    <location>
        <position position="333"/>
    </location>
    <ligand>
        <name>a divalent metal cation</name>
        <dbReference type="ChEBI" id="CHEBI:60240"/>
        <label>1</label>
    </ligand>
</feature>
<comment type="similarity">
    <text evidence="1 4">Belongs to the GTP cyclohydrolase I type 2/NIF3 family.</text>
</comment>
<dbReference type="FunFam" id="3.40.1390.30:FF:000001">
    <property type="entry name" value="GTP cyclohydrolase 1 type 2"/>
    <property type="match status" value="1"/>
</dbReference>
<feature type="binding site" evidence="5">
    <location>
        <position position="336"/>
    </location>
    <ligand>
        <name>a divalent metal cation</name>
        <dbReference type="ChEBI" id="CHEBI:60240"/>
        <label>1</label>
    </ligand>
</feature>
<name>A0AB39HM98_9BACI</name>
<dbReference type="InterPro" id="IPR017221">
    <property type="entry name" value="DUF34/NIF3_bac"/>
</dbReference>
<feature type="binding site" evidence="5">
    <location>
        <position position="68"/>
    </location>
    <ligand>
        <name>a divalent metal cation</name>
        <dbReference type="ChEBI" id="CHEBI:60240"/>
        <label>1</label>
    </ligand>
</feature>
<protein>
    <recommendedName>
        <fullName evidence="2 4">GTP cyclohydrolase 1 type 2 homolog</fullName>
    </recommendedName>
</protein>
<organism evidence="6">
    <name type="scientific">Ornithinibacillus sp. 4-3</name>
    <dbReference type="NCBI Taxonomy" id="3231488"/>
    <lineage>
        <taxon>Bacteria</taxon>
        <taxon>Bacillati</taxon>
        <taxon>Bacillota</taxon>
        <taxon>Bacilli</taxon>
        <taxon>Bacillales</taxon>
        <taxon>Bacillaceae</taxon>
        <taxon>Ornithinibacillus</taxon>
    </lineage>
</organism>
<keyword evidence="3 4" id="KW-0479">Metal-binding</keyword>
<feature type="binding site" evidence="5">
    <location>
        <position position="106"/>
    </location>
    <ligand>
        <name>a divalent metal cation</name>
        <dbReference type="ChEBI" id="CHEBI:60240"/>
        <label>1</label>
    </ligand>
</feature>
<gene>
    <name evidence="6" type="ORF">AB4Y30_10040</name>
</gene>
<evidence type="ECO:0000313" key="6">
    <source>
        <dbReference type="EMBL" id="XDK31370.1"/>
    </source>
</evidence>